<feature type="compositionally biased region" description="Polar residues" evidence="1">
    <location>
        <begin position="220"/>
        <end position="229"/>
    </location>
</feature>
<protein>
    <submittedName>
        <fullName evidence="2">Uncharacterized protein</fullName>
    </submittedName>
</protein>
<accession>X6NDK0</accession>
<dbReference type="Proteomes" id="UP000023152">
    <property type="component" value="Unassembled WGS sequence"/>
</dbReference>
<sequence length="229" mass="26827">MDTVQLFQKCFVKYQLGYELINTLQIFVKKIGYSKLMFSNLHYQPKQTTVQETVQDTIPETIQDSDSSHFPSDLNDFSYLRWEEKDKNGHGNGATSRSEEKQEVVLTSDERQQEKAGLEQQQQQQQIVADEESEVEAVTDIVMIMDPDGRTQNQQYEVKYKNGRVLDYSENSFLEMHPKEFYKLQKFKQSRSQCIGVNTYEAQDPHRQRQRQQKGRGGIQKTSIHNKNE</sequence>
<evidence type="ECO:0000313" key="3">
    <source>
        <dbReference type="Proteomes" id="UP000023152"/>
    </source>
</evidence>
<proteinExistence type="predicted"/>
<feature type="non-terminal residue" evidence="2">
    <location>
        <position position="229"/>
    </location>
</feature>
<gene>
    <name evidence="2" type="ORF">RFI_13185</name>
</gene>
<evidence type="ECO:0000256" key="1">
    <source>
        <dbReference type="SAM" id="MobiDB-lite"/>
    </source>
</evidence>
<keyword evidence="3" id="KW-1185">Reference proteome</keyword>
<reference evidence="2 3" key="1">
    <citation type="journal article" date="2013" name="Curr. Biol.">
        <title>The Genome of the Foraminiferan Reticulomyxa filosa.</title>
        <authorList>
            <person name="Glockner G."/>
            <person name="Hulsmann N."/>
            <person name="Schleicher M."/>
            <person name="Noegel A.A."/>
            <person name="Eichinger L."/>
            <person name="Gallinger C."/>
            <person name="Pawlowski J."/>
            <person name="Sierra R."/>
            <person name="Euteneuer U."/>
            <person name="Pillet L."/>
            <person name="Moustafa A."/>
            <person name="Platzer M."/>
            <person name="Groth M."/>
            <person name="Szafranski K."/>
            <person name="Schliwa M."/>
        </authorList>
    </citation>
    <scope>NUCLEOTIDE SEQUENCE [LARGE SCALE GENOMIC DNA]</scope>
</reference>
<feature type="region of interest" description="Disordered" evidence="1">
    <location>
        <begin position="200"/>
        <end position="229"/>
    </location>
</feature>
<comment type="caution">
    <text evidence="2">The sequence shown here is derived from an EMBL/GenBank/DDBJ whole genome shotgun (WGS) entry which is preliminary data.</text>
</comment>
<dbReference type="AlphaFoldDB" id="X6NDK0"/>
<feature type="region of interest" description="Disordered" evidence="1">
    <location>
        <begin position="85"/>
        <end position="133"/>
    </location>
</feature>
<organism evidence="2 3">
    <name type="scientific">Reticulomyxa filosa</name>
    <dbReference type="NCBI Taxonomy" id="46433"/>
    <lineage>
        <taxon>Eukaryota</taxon>
        <taxon>Sar</taxon>
        <taxon>Rhizaria</taxon>
        <taxon>Retaria</taxon>
        <taxon>Foraminifera</taxon>
        <taxon>Monothalamids</taxon>
        <taxon>Reticulomyxidae</taxon>
        <taxon>Reticulomyxa</taxon>
    </lineage>
</organism>
<name>X6NDK0_RETFI</name>
<feature type="compositionally biased region" description="Basic and acidic residues" evidence="1">
    <location>
        <begin position="97"/>
        <end position="117"/>
    </location>
</feature>
<evidence type="ECO:0000313" key="2">
    <source>
        <dbReference type="EMBL" id="ETO23973.1"/>
    </source>
</evidence>
<dbReference type="EMBL" id="ASPP01009557">
    <property type="protein sequence ID" value="ETO23973.1"/>
    <property type="molecule type" value="Genomic_DNA"/>
</dbReference>